<feature type="region of interest" description="Disordered" evidence="1">
    <location>
        <begin position="23"/>
        <end position="42"/>
    </location>
</feature>
<dbReference type="Proteomes" id="UP000261284">
    <property type="component" value="Unassembled WGS sequence"/>
</dbReference>
<evidence type="ECO:0000313" key="2">
    <source>
        <dbReference type="EMBL" id="RFM29853.1"/>
    </source>
</evidence>
<gene>
    <name evidence="2" type="ORF">DXN05_02440</name>
</gene>
<feature type="compositionally biased region" description="Basic and acidic residues" evidence="1">
    <location>
        <begin position="30"/>
        <end position="42"/>
    </location>
</feature>
<accession>A0A3E1NPL1</accession>
<evidence type="ECO:0000313" key="3">
    <source>
        <dbReference type="Proteomes" id="UP000261284"/>
    </source>
</evidence>
<organism evidence="2 3">
    <name type="scientific">Deminuibacter soli</name>
    <dbReference type="NCBI Taxonomy" id="2291815"/>
    <lineage>
        <taxon>Bacteria</taxon>
        <taxon>Pseudomonadati</taxon>
        <taxon>Bacteroidota</taxon>
        <taxon>Chitinophagia</taxon>
        <taxon>Chitinophagales</taxon>
        <taxon>Chitinophagaceae</taxon>
        <taxon>Deminuibacter</taxon>
    </lineage>
</organism>
<keyword evidence="3" id="KW-1185">Reference proteome</keyword>
<comment type="caution">
    <text evidence="2">The sequence shown here is derived from an EMBL/GenBank/DDBJ whole genome shotgun (WGS) entry which is preliminary data.</text>
</comment>
<protein>
    <submittedName>
        <fullName evidence="2">Uncharacterized protein</fullName>
    </submittedName>
</protein>
<sequence>MLLEQTNNGQGYFKDAKIFLRNPGQGHFPGGRETRAAGREQRSEQLFHARLAKVQGRKGA</sequence>
<dbReference type="AlphaFoldDB" id="A0A3E1NPL1"/>
<proteinExistence type="predicted"/>
<evidence type="ECO:0000256" key="1">
    <source>
        <dbReference type="SAM" id="MobiDB-lite"/>
    </source>
</evidence>
<reference evidence="2 3" key="1">
    <citation type="submission" date="2018-08" db="EMBL/GenBank/DDBJ databases">
        <title>Chitinophagaceae sp. K23C18032701, a novel bacterium isolated from forest soil.</title>
        <authorList>
            <person name="Wang C."/>
        </authorList>
    </citation>
    <scope>NUCLEOTIDE SEQUENCE [LARGE SCALE GENOMIC DNA]</scope>
    <source>
        <strain evidence="2 3">K23C18032701</strain>
    </source>
</reference>
<name>A0A3E1NPL1_9BACT</name>
<dbReference type="EMBL" id="QTJU01000001">
    <property type="protein sequence ID" value="RFM29853.1"/>
    <property type="molecule type" value="Genomic_DNA"/>
</dbReference>